<name>A0AA35CPR1_9FIRM</name>
<organism evidence="1 2">
    <name type="scientific">Caldinitratiruptor microaerophilus</name>
    <dbReference type="NCBI Taxonomy" id="671077"/>
    <lineage>
        <taxon>Bacteria</taxon>
        <taxon>Bacillati</taxon>
        <taxon>Bacillota</taxon>
        <taxon>Clostridia</taxon>
        <taxon>Eubacteriales</taxon>
        <taxon>Symbiobacteriaceae</taxon>
        <taxon>Caldinitratiruptor</taxon>
    </lineage>
</organism>
<dbReference type="AlphaFoldDB" id="A0AA35CPR1"/>
<proteinExistence type="predicted"/>
<evidence type="ECO:0000313" key="1">
    <source>
        <dbReference type="EMBL" id="BDG61902.1"/>
    </source>
</evidence>
<gene>
    <name evidence="1" type="ORF">caldi_29920</name>
</gene>
<accession>A0AA35CPR1</accession>
<protein>
    <submittedName>
        <fullName evidence="1">Uncharacterized protein</fullName>
    </submittedName>
</protein>
<dbReference type="KEGG" id="cmic:caldi_29920"/>
<sequence>MIGNRRTGYPVQLVDGHPAVAELPLRDGEEMEVRLDGKWLTGIVRFSPSDGWGIVLATNPDGTGTLVNVALRDGMLLRWPLRRRALRAG</sequence>
<reference evidence="1" key="1">
    <citation type="submission" date="2022-03" db="EMBL/GenBank/DDBJ databases">
        <title>Complete genome sequence of Caldinitratiruptor microaerophilus.</title>
        <authorList>
            <person name="Mukaiyama R."/>
            <person name="Nishiyama T."/>
            <person name="Ueda K."/>
        </authorList>
    </citation>
    <scope>NUCLEOTIDE SEQUENCE</scope>
    <source>
        <strain evidence="1">JCM 16183</strain>
    </source>
</reference>
<dbReference type="EMBL" id="AP025628">
    <property type="protein sequence ID" value="BDG61902.1"/>
    <property type="molecule type" value="Genomic_DNA"/>
</dbReference>
<keyword evidence="2" id="KW-1185">Reference proteome</keyword>
<dbReference type="Proteomes" id="UP001163687">
    <property type="component" value="Chromosome"/>
</dbReference>
<dbReference type="RefSeq" id="WP_264842533.1">
    <property type="nucleotide sequence ID" value="NZ_AP025628.1"/>
</dbReference>
<evidence type="ECO:0000313" key="2">
    <source>
        <dbReference type="Proteomes" id="UP001163687"/>
    </source>
</evidence>